<organism evidence="4 5">
    <name type="scientific">Variimorphobacter saccharofermentans</name>
    <dbReference type="NCBI Taxonomy" id="2755051"/>
    <lineage>
        <taxon>Bacteria</taxon>
        <taxon>Bacillati</taxon>
        <taxon>Bacillota</taxon>
        <taxon>Clostridia</taxon>
        <taxon>Lachnospirales</taxon>
        <taxon>Lachnospiraceae</taxon>
        <taxon>Variimorphobacter</taxon>
    </lineage>
</organism>
<comment type="caution">
    <text evidence="4">The sequence shown here is derived from an EMBL/GenBank/DDBJ whole genome shotgun (WGS) entry which is preliminary data.</text>
</comment>
<keyword evidence="5" id="KW-1185">Reference proteome</keyword>
<dbReference type="RefSeq" id="WP_228351918.1">
    <property type="nucleotide sequence ID" value="NZ_JACEGA010000001.1"/>
</dbReference>
<feature type="domain" description="BIG2" evidence="3">
    <location>
        <begin position="1346"/>
        <end position="1423"/>
    </location>
</feature>
<evidence type="ECO:0000313" key="4">
    <source>
        <dbReference type="EMBL" id="MBB2182190.1"/>
    </source>
</evidence>
<feature type="domain" description="BIG2" evidence="3">
    <location>
        <begin position="1162"/>
        <end position="1239"/>
    </location>
</feature>
<dbReference type="Proteomes" id="UP000574276">
    <property type="component" value="Unassembled WGS sequence"/>
</dbReference>
<dbReference type="Gene3D" id="2.60.40.1080">
    <property type="match status" value="3"/>
</dbReference>
<dbReference type="Pfam" id="PF02368">
    <property type="entry name" value="Big_2"/>
    <property type="match status" value="2"/>
</dbReference>
<keyword evidence="2" id="KW-0732">Signal</keyword>
<evidence type="ECO:0000313" key="5">
    <source>
        <dbReference type="Proteomes" id="UP000574276"/>
    </source>
</evidence>
<dbReference type="EMBL" id="JACEGA010000001">
    <property type="protein sequence ID" value="MBB2182190.1"/>
    <property type="molecule type" value="Genomic_DNA"/>
</dbReference>
<evidence type="ECO:0000259" key="3">
    <source>
        <dbReference type="SMART" id="SM00635"/>
    </source>
</evidence>
<feature type="chain" id="PRO_5032883940" evidence="2">
    <location>
        <begin position="32"/>
        <end position="1744"/>
    </location>
</feature>
<proteinExistence type="predicted"/>
<reference evidence="4 5" key="1">
    <citation type="submission" date="2020-07" db="EMBL/GenBank/DDBJ databases">
        <title>Characterization and genome sequencing of isolate MD1, a novel member within the family Lachnospiraceae.</title>
        <authorList>
            <person name="Rettenmaier R."/>
            <person name="Di Bello L."/>
            <person name="Zinser C."/>
            <person name="Scheitz K."/>
            <person name="Liebl W."/>
            <person name="Zverlov V."/>
        </authorList>
    </citation>
    <scope>NUCLEOTIDE SEQUENCE [LARGE SCALE GENOMIC DNA]</scope>
    <source>
        <strain evidence="4 5">MD1</strain>
    </source>
</reference>
<feature type="domain" description="BIG2" evidence="3">
    <location>
        <begin position="1665"/>
        <end position="1737"/>
    </location>
</feature>
<evidence type="ECO:0000256" key="1">
    <source>
        <dbReference type="SAM" id="MobiDB-lite"/>
    </source>
</evidence>
<dbReference type="InterPro" id="IPR008964">
    <property type="entry name" value="Invasin/intimin_cell_adhesion"/>
</dbReference>
<accession>A0A839JXN1</accession>
<dbReference type="InterPro" id="IPR003343">
    <property type="entry name" value="Big_2"/>
</dbReference>
<dbReference type="SUPFAM" id="SSF49373">
    <property type="entry name" value="Invasin/intimin cell-adhesion fragments"/>
    <property type="match status" value="3"/>
</dbReference>
<dbReference type="SMART" id="SM00635">
    <property type="entry name" value="BID_2"/>
    <property type="match status" value="3"/>
</dbReference>
<name>A0A839JXN1_9FIRM</name>
<protein>
    <submittedName>
        <fullName evidence="4">Ig-like domain-containing protein</fullName>
    </submittedName>
</protein>
<feature type="region of interest" description="Disordered" evidence="1">
    <location>
        <begin position="1429"/>
        <end position="1458"/>
    </location>
</feature>
<feature type="signal peptide" evidence="2">
    <location>
        <begin position="1"/>
        <end position="31"/>
    </location>
</feature>
<gene>
    <name evidence="4" type="ORF">H0486_04785</name>
</gene>
<sequence>MNKQIRKLSVLFLIALAVVISGLTDKNTVNAADITTYNINEREVYIYNNGNYIIKGDGTATQNRIVITSGLTNVNITLSDVNIDRSGTNRSALAIDTGSKLYLTLKNSNTLKGGQRGAGIYVANNSTLVITEESGDASLEAIGSLEAAGIGGKEQGYTGGTIIIKGGKITAKGGSPGAGIGGAKRTNAGTISIEGGTINATGGDCSAGIGGGGVQDENENANGGNGGNITISGGTVTANGGFFSAGIGGGFRASGGIITITGGKVTAKGGYQAAGIGGGGVANSSYYPHINPDCGTIEISGGVIVAESSSYGAGIGTGIGGSSTGSISISGDSDVKAIGGTGGAGIGGAYGVNGPQITISDNCKVTAEGSLAAGIGGGYNGSNTSIIINGGVVNATCNDTGVGIGGGKNGSGGSIIINGGTVTAKGRGQYGIGDGNNGSGGSVMISAGSVNASINVTPTSDGTNPVYQAVLPLNIPSKISSKKIKYHIDDGPDISGVMTDGDGKLYFWLNNGAHTIDVFDIDYVTYQYSSKVDINSSNIEATPFNLKVKNATEEVFCNSWTLACNAVKANGTIALLSNVHVTEDSEFPTVACVIDGGANNYSLTLDSNMQYPSTAAVLQNLSLTINGTLTVGDSYLALEGGKLSGQGTIVFLTKNTGSTGYPGLLVLNKYAQIQNNAELKLQIEFAPQAEDIIITNASSNSVLANIDRITLGSGFDVFTLEGRAGTYSDEGLTKNCYQYVLKKAVRTISMTDYTTSYTGSGIGYGLMPVITPYLGLGEEICYTYYVTEEDRAKSENAITPVYPGTYYVRASTEESDRCLSAYQDACMTITKAAAPLPPLPTASSVGTNEIVLTEITNARYKIDGGDWQDSNVFSDLLHGQAYTFYVMTVETETAFASDPSSAVIYTRPLAPEASVAGIDFHNETISFDAAYEMNTTQLFDGTTITNHMSITDYIGQTVYIRQKAVDGATLESDAIAIVIPDRPAAPVISGIEFTYDKAEGLATATVHVSGAMGELQYCINDGTWQSSNIFSGLDVNTNYSFSAYYLPTDSAFRSKIATLSKAYSVAKINSVNATNGEIQIVLDRIPTQAVVEGDFEALISVNGEAPRKINLTDFSWHEESRTIAFYFKPIIKKSFDQNVVISVSYHGKPAVHADAFILDQIRPSGVTLDRKTLLMSVSGSAIKLNATVVPADAGNKEVSWTSSNDEVVSVDNGMVIPVATGSAIIIVRTVDGGYEDSCEVTVVEDSQIANISNITVSNGTIDIILDKVPVLTPDMDTIKAFISVDNSVEERLDLNNLQWDEAKRSITIHFDPLMPKEEDQEVRITVSYNVISNVSSAYVIPGTYIKVTGVSLNQESISLPVNGSGVTLVASVYPDYATNPSVIWQSSNPRIASVEDGIVTPHSAGTVTITVTTVDGQYSAGCIVRIYRNDDPSGSNTDTDNEKQQDASSPVSSEGEAGTDANNIINVVISNDKKEGTEEAPKLVLPAEAILKAIDTGKKISITVEDKDEAHPYSWTFDTKQMKNVAELAEVNLEIKRSNGYDAPELDKILGSEWDNFVVFRFAHKGQLPATASVRIYVGDHQGFTAGKKIYLYHINEATGKLETLPFSSDYVIDEKGYITINIVHCSDYIAFLKKPKDTVSLRNQIKVSPTKATLSVKNKKKNYTDIVIKLPYTLEVVKSLKDETSQTAVGGVTVKYSSSNSKVVKVNKKGHITAVGEGKAVITTTIKLYSGKTKIVKTTIVVK</sequence>
<evidence type="ECO:0000256" key="2">
    <source>
        <dbReference type="SAM" id="SignalP"/>
    </source>
</evidence>
<dbReference type="Pfam" id="PF18889">
    <property type="entry name" value="Beta_helix_3"/>
    <property type="match status" value="7"/>
</dbReference>